<dbReference type="RefSeq" id="WP_198617185.1">
    <property type="nucleotide sequence ID" value="NZ_JABANU010000004.1"/>
</dbReference>
<evidence type="ECO:0000313" key="2">
    <source>
        <dbReference type="Proteomes" id="UP000751852"/>
    </source>
</evidence>
<dbReference type="Proteomes" id="UP000751852">
    <property type="component" value="Unassembled WGS sequence"/>
</dbReference>
<proteinExistence type="predicted"/>
<accession>A0ABS0T8V7</accession>
<keyword evidence="2" id="KW-1185">Reference proteome</keyword>
<protein>
    <submittedName>
        <fullName evidence="1">Uncharacterized protein</fullName>
    </submittedName>
</protein>
<dbReference type="EMBL" id="JABANU010000004">
    <property type="protein sequence ID" value="MBI5974391.1"/>
    <property type="molecule type" value="Genomic_DNA"/>
</dbReference>
<sequence length="289" mass="32885">MYKSVNSFESIVKNIQLKADLDVIEINDSYYKGVLERPKGELIQWLYSNLHIGNEKKNDFKKVNNLDGDIYKRINDPGLKVDATLKNINGNDYVEVHGILLKENINKDGTVTLPCFRPNLTPGFFMFVHTKNGMHKGAVTRHYVYSDSSDYAVELWVDCLQELIDKNIDFSAKILSSEESYPRNDALVFYSSGDSDVVEEILKKKVQNNFKTPDNPSLLAETVTKNLSKADEPIKINGIQQSFGEHRCNAIADAIQDHFVTSVDFELLLKQRLKAYKIDLNNLSKNTVE</sequence>
<evidence type="ECO:0000313" key="1">
    <source>
        <dbReference type="EMBL" id="MBI5974391.1"/>
    </source>
</evidence>
<name>A0ABS0T8V7_9STAP</name>
<comment type="caution">
    <text evidence="1">The sequence shown here is derived from an EMBL/GenBank/DDBJ whole genome shotgun (WGS) entry which is preliminary data.</text>
</comment>
<gene>
    <name evidence="1" type="ORF">HHH54_02110</name>
</gene>
<dbReference type="InterPro" id="IPR040871">
    <property type="entry name" value="HopA1"/>
</dbReference>
<reference evidence="1 2" key="1">
    <citation type="submission" date="2020-04" db="EMBL/GenBank/DDBJ databases">
        <title>Staphylococcus species from domestic dog.</title>
        <authorList>
            <person name="Paterson G.K."/>
        </authorList>
    </citation>
    <scope>NUCLEOTIDE SEQUENCE [LARGE SCALE GENOMIC DNA]</scope>
    <source>
        <strain evidence="1 2">H16/1A</strain>
    </source>
</reference>
<organism evidence="1 2">
    <name type="scientific">Staphylococcus canis</name>
    <dbReference type="NCBI Taxonomy" id="2724942"/>
    <lineage>
        <taxon>Bacteria</taxon>
        <taxon>Bacillati</taxon>
        <taxon>Bacillota</taxon>
        <taxon>Bacilli</taxon>
        <taxon>Bacillales</taxon>
        <taxon>Staphylococcaceae</taxon>
        <taxon>Staphylococcus</taxon>
    </lineage>
</organism>
<dbReference type="Pfam" id="PF17914">
    <property type="entry name" value="HopA1"/>
    <property type="match status" value="1"/>
</dbReference>